<accession>A0A086ZHF9</accession>
<dbReference type="STRING" id="1437606.BBOH_0766"/>
<evidence type="ECO:0000313" key="2">
    <source>
        <dbReference type="Proteomes" id="UP000029096"/>
    </source>
</evidence>
<organism evidence="1 2">
    <name type="scientific">Bifidobacterium bohemicum DSM 22767</name>
    <dbReference type="NCBI Taxonomy" id="1437606"/>
    <lineage>
        <taxon>Bacteria</taxon>
        <taxon>Bacillati</taxon>
        <taxon>Actinomycetota</taxon>
        <taxon>Actinomycetes</taxon>
        <taxon>Bifidobacteriales</taxon>
        <taxon>Bifidobacteriaceae</taxon>
        <taxon>Bifidobacterium</taxon>
    </lineage>
</organism>
<sequence>MFSLDRINSDGVGIEASLLARLVDEKLLSLCQHCPSYTKIHPRRGEQGNSYRAKDMFDISSILKADHQTRARMLSNEEIEHLRLLMGDIDLTAGDLAALAGDISNHGDEYATEYDMMNRDLVLTEERIAFTTAKKDVLDTLQAVCDKL</sequence>
<protein>
    <submittedName>
        <fullName evidence="1">Uncharacterized protein</fullName>
    </submittedName>
</protein>
<dbReference type="RefSeq" id="WP_143242485.1">
    <property type="nucleotide sequence ID" value="NZ_JDUS01000018.1"/>
</dbReference>
<comment type="caution">
    <text evidence="1">The sequence shown here is derived from an EMBL/GenBank/DDBJ whole genome shotgun (WGS) entry which is preliminary data.</text>
</comment>
<dbReference type="OrthoDB" id="9986832at2"/>
<keyword evidence="2" id="KW-1185">Reference proteome</keyword>
<dbReference type="EMBL" id="JGYP01000002">
    <property type="protein sequence ID" value="KFI45959.1"/>
    <property type="molecule type" value="Genomic_DNA"/>
</dbReference>
<dbReference type="Proteomes" id="UP000029096">
    <property type="component" value="Unassembled WGS sequence"/>
</dbReference>
<gene>
    <name evidence="1" type="ORF">BBOH_0766</name>
</gene>
<dbReference type="eggNOG" id="ENOG50323V3">
    <property type="taxonomic scope" value="Bacteria"/>
</dbReference>
<dbReference type="AlphaFoldDB" id="A0A086ZHF9"/>
<reference evidence="1 2" key="1">
    <citation type="submission" date="2014-03" db="EMBL/GenBank/DDBJ databases">
        <title>Genomics of Bifidobacteria.</title>
        <authorList>
            <person name="Ventura M."/>
            <person name="Milani C."/>
            <person name="Lugli G.A."/>
        </authorList>
    </citation>
    <scope>NUCLEOTIDE SEQUENCE [LARGE SCALE GENOMIC DNA]</scope>
    <source>
        <strain evidence="1 2">DSM 22767</strain>
    </source>
</reference>
<evidence type="ECO:0000313" key="1">
    <source>
        <dbReference type="EMBL" id="KFI45959.1"/>
    </source>
</evidence>
<name>A0A086ZHF9_9BIFI</name>
<proteinExistence type="predicted"/>